<comment type="subcellular location">
    <subcellularLocation>
        <location evidence="1">Cytoplasm</location>
    </subcellularLocation>
</comment>
<dbReference type="EMBL" id="QNVS01000017">
    <property type="protein sequence ID" value="REC55003.1"/>
    <property type="molecule type" value="Genomic_DNA"/>
</dbReference>
<keyword evidence="4" id="KW-0238">DNA-binding</keyword>
<proteinExistence type="inferred from homology"/>
<evidence type="ECO:0000256" key="6">
    <source>
        <dbReference type="ARBA" id="ARBA00046337"/>
    </source>
</evidence>
<sequence length="145" mass="16917">MENSESLKLENQICFPLYVIAKEITGLYRPFLDELDITYPQYLVMMVLWENDGLPVNHIGEKLYLDSGTLTPLLKRLEAKGFIMRKRKKEDERVVQVFISESGKELQQRACEIPSKIYNKVGVSKEDWEELSYSVKKILSKINNQ</sequence>
<dbReference type="PRINTS" id="PR00598">
    <property type="entry name" value="HTHMARR"/>
</dbReference>
<keyword evidence="3" id="KW-0805">Transcription regulation</keyword>
<evidence type="ECO:0000313" key="10">
    <source>
        <dbReference type="EMBL" id="REC55003.1"/>
    </source>
</evidence>
<dbReference type="Proteomes" id="UP000256512">
    <property type="component" value="Unassembled WGS sequence"/>
</dbReference>
<dbReference type="InterPro" id="IPR036388">
    <property type="entry name" value="WH-like_DNA-bd_sf"/>
</dbReference>
<dbReference type="PANTHER" id="PTHR42756">
    <property type="entry name" value="TRANSCRIPTIONAL REGULATOR, MARR"/>
    <property type="match status" value="1"/>
</dbReference>
<protein>
    <recommendedName>
        <fullName evidence="7">HTH-type transcriptional regulator SarZ</fullName>
    </recommendedName>
    <alternativeName>
        <fullName evidence="8">Staphylococcal accessory regulator Z</fullName>
    </alternativeName>
</protein>
<dbReference type="InterPro" id="IPR036390">
    <property type="entry name" value="WH_DNA-bd_sf"/>
</dbReference>
<evidence type="ECO:0000259" key="9">
    <source>
        <dbReference type="PROSITE" id="PS50995"/>
    </source>
</evidence>
<evidence type="ECO:0000256" key="5">
    <source>
        <dbReference type="ARBA" id="ARBA00023163"/>
    </source>
</evidence>
<name>A0A3D9BN98_9FLAO</name>
<evidence type="ECO:0000256" key="7">
    <source>
        <dbReference type="ARBA" id="ARBA00047188"/>
    </source>
</evidence>
<evidence type="ECO:0000256" key="8">
    <source>
        <dbReference type="ARBA" id="ARBA00047207"/>
    </source>
</evidence>
<keyword evidence="11" id="KW-1185">Reference proteome</keyword>
<organism evidence="10 11">
    <name type="scientific">Chryseobacterium piscium</name>
    <dbReference type="NCBI Taxonomy" id="333702"/>
    <lineage>
        <taxon>Bacteria</taxon>
        <taxon>Pseudomonadati</taxon>
        <taxon>Bacteroidota</taxon>
        <taxon>Flavobacteriia</taxon>
        <taxon>Flavobacteriales</taxon>
        <taxon>Weeksellaceae</taxon>
        <taxon>Chryseobacterium group</taxon>
        <taxon>Chryseobacterium</taxon>
    </lineage>
</organism>
<comment type="caution">
    <text evidence="10">The sequence shown here is derived from an EMBL/GenBank/DDBJ whole genome shotgun (WGS) entry which is preliminary data.</text>
</comment>
<dbReference type="GO" id="GO:0003700">
    <property type="term" value="F:DNA-binding transcription factor activity"/>
    <property type="evidence" value="ECO:0007669"/>
    <property type="project" value="InterPro"/>
</dbReference>
<dbReference type="FunFam" id="1.10.10.10:FF:000163">
    <property type="entry name" value="MarR family transcriptional regulator"/>
    <property type="match status" value="1"/>
</dbReference>
<dbReference type="SUPFAM" id="SSF46785">
    <property type="entry name" value="Winged helix' DNA-binding domain"/>
    <property type="match status" value="1"/>
</dbReference>
<dbReference type="SMART" id="SM00347">
    <property type="entry name" value="HTH_MARR"/>
    <property type="match status" value="1"/>
</dbReference>
<dbReference type="AlphaFoldDB" id="A0A3D9BN98"/>
<dbReference type="InterPro" id="IPR000835">
    <property type="entry name" value="HTH_MarR-typ"/>
</dbReference>
<dbReference type="GO" id="GO:0003677">
    <property type="term" value="F:DNA binding"/>
    <property type="evidence" value="ECO:0007669"/>
    <property type="project" value="UniProtKB-KW"/>
</dbReference>
<feature type="domain" description="HTH marR-type" evidence="9">
    <location>
        <begin position="10"/>
        <end position="140"/>
    </location>
</feature>
<dbReference type="GO" id="GO:0005737">
    <property type="term" value="C:cytoplasm"/>
    <property type="evidence" value="ECO:0007669"/>
    <property type="project" value="UniProtKB-SubCell"/>
</dbReference>
<dbReference type="PROSITE" id="PS50995">
    <property type="entry name" value="HTH_MARR_2"/>
    <property type="match status" value="1"/>
</dbReference>
<dbReference type="PANTHER" id="PTHR42756:SF1">
    <property type="entry name" value="TRANSCRIPTIONAL REPRESSOR OF EMRAB OPERON"/>
    <property type="match status" value="1"/>
</dbReference>
<comment type="similarity">
    <text evidence="6">Belongs to the SarZ family.</text>
</comment>
<dbReference type="Gene3D" id="1.10.10.10">
    <property type="entry name" value="Winged helix-like DNA-binding domain superfamily/Winged helix DNA-binding domain"/>
    <property type="match status" value="1"/>
</dbReference>
<reference evidence="10 11" key="1">
    <citation type="journal article" date="2006" name="Int. J. Syst. Evol. Microbiol.">
        <title>Chryseobacterium piscium sp. nov., isolated from fish of the South Atlantic Ocean off South Africa.</title>
        <authorList>
            <person name="de Beer H."/>
            <person name="Hugo C.J."/>
            <person name="Jooste P.J."/>
            <person name="Vancanneyt M."/>
            <person name="Coenye T."/>
            <person name="Vandamme P."/>
        </authorList>
    </citation>
    <scope>NUCLEOTIDE SEQUENCE [LARGE SCALE GENOMIC DNA]</scope>
    <source>
        <strain evidence="10 11">CCUG 51923</strain>
    </source>
</reference>
<evidence type="ECO:0000313" key="11">
    <source>
        <dbReference type="Proteomes" id="UP000256512"/>
    </source>
</evidence>
<keyword evidence="2" id="KW-0963">Cytoplasm</keyword>
<evidence type="ECO:0000256" key="3">
    <source>
        <dbReference type="ARBA" id="ARBA00023015"/>
    </source>
</evidence>
<keyword evidence="5" id="KW-0804">Transcription</keyword>
<dbReference type="InterPro" id="IPR055166">
    <property type="entry name" value="Transc_reg_Sar_Rot_HTH"/>
</dbReference>
<gene>
    <name evidence="10" type="ORF">DRF62_07745</name>
</gene>
<evidence type="ECO:0000256" key="1">
    <source>
        <dbReference type="ARBA" id="ARBA00004496"/>
    </source>
</evidence>
<evidence type="ECO:0000256" key="2">
    <source>
        <dbReference type="ARBA" id="ARBA00022490"/>
    </source>
</evidence>
<evidence type="ECO:0000256" key="4">
    <source>
        <dbReference type="ARBA" id="ARBA00023125"/>
    </source>
</evidence>
<accession>A0A3D9BN98</accession>
<dbReference type="Pfam" id="PF22381">
    <property type="entry name" value="Staph_reg_Sar_Rot"/>
    <property type="match status" value="1"/>
</dbReference>
<dbReference type="RefSeq" id="WP_115949809.1">
    <property type="nucleotide sequence ID" value="NZ_QNVS01000017.1"/>
</dbReference>